<dbReference type="Gene3D" id="3.80.10.10">
    <property type="entry name" value="Ribonuclease Inhibitor"/>
    <property type="match status" value="2"/>
</dbReference>
<reference evidence="3" key="1">
    <citation type="journal article" date="2014" name="Genome Announc.">
        <title>Draft genome sequence of the plant-pathogenic soil fungus Rhizoctonia solani anastomosis group 3 strain Rhs1AP.</title>
        <authorList>
            <person name="Cubeta M.A."/>
            <person name="Thomas E."/>
            <person name="Dean R.A."/>
            <person name="Jabaji S."/>
            <person name="Neate S.M."/>
            <person name="Tavantzis S."/>
            <person name="Toda T."/>
            <person name="Vilgalys R."/>
            <person name="Bharathan N."/>
            <person name="Fedorova-Abrams N."/>
            <person name="Pakala S.B."/>
            <person name="Pakala S.M."/>
            <person name="Zafar N."/>
            <person name="Joardar V."/>
            <person name="Losada L."/>
            <person name="Nierman W.C."/>
        </authorList>
    </citation>
    <scope>NUCLEOTIDE SEQUENCE [LARGE SCALE GENOMIC DNA]</scope>
    <source>
        <strain evidence="3">AG-3</strain>
    </source>
</reference>
<comment type="caution">
    <text evidence="2">The sequence shown here is derived from an EMBL/GenBank/DDBJ whole genome shotgun (WGS) entry which is preliminary data.</text>
</comment>
<dbReference type="SUPFAM" id="SSF81383">
    <property type="entry name" value="F-box domain"/>
    <property type="match status" value="1"/>
</dbReference>
<dbReference type="OrthoDB" id="3217082at2759"/>
<dbReference type="AlphaFoldDB" id="X8JCI5"/>
<evidence type="ECO:0000313" key="3">
    <source>
        <dbReference type="Proteomes" id="UP000030108"/>
    </source>
</evidence>
<evidence type="ECO:0000259" key="1">
    <source>
        <dbReference type="PROSITE" id="PS50181"/>
    </source>
</evidence>
<proteinExistence type="predicted"/>
<feature type="domain" description="F-box" evidence="1">
    <location>
        <begin position="1"/>
        <end position="45"/>
    </location>
</feature>
<dbReference type="EMBL" id="JATN01000319">
    <property type="protein sequence ID" value="EUC60991.1"/>
    <property type="molecule type" value="Genomic_DNA"/>
</dbReference>
<gene>
    <name evidence="2" type="ORF">RSOL_380200</name>
</gene>
<dbReference type="SUPFAM" id="SSF52047">
    <property type="entry name" value="RNI-like"/>
    <property type="match status" value="1"/>
</dbReference>
<dbReference type="Pfam" id="PF12937">
    <property type="entry name" value="F-box-like"/>
    <property type="match status" value="1"/>
</dbReference>
<dbReference type="InterPro" id="IPR001810">
    <property type="entry name" value="F-box_dom"/>
</dbReference>
<sequence>MQLNDLPFDIVRLILCLLPQPNLSTVSRVCRVWRNAILPILFKAVYLSKNNPNAFIRQTLDGTNDTIPQSTKSKLSNYVQQLSIHWRMNKQELGDFALALQKLENLKHITWEVASFPWMGWDNTIGILHRKSPGLQSLRLIIDQDVEAISFNIGCENLPFQTDEVGSEPGGSDKIVALINLPKLSIEFRQPSHKRTVPQEIIFLISSTRNLESLELDFERPETNWNSDRTSWGAADIFALLPSDYFPNLRSIQIKSSNLTKVGGFGGQELRRFIKNHNHLEELVISPTRHVRALTNVETIISQDVERLMPSIRHFAGTSPSVNALLGSRLARQLEVIEIIVYPRDHLEMGVSELPCLRKLRLRTHYPARSNIEWKTIWDVLGDLTPRSLVLRELSIEVYSLWREEYTSDNLLILLHTLSQLPNLLELIIIYREDSLLLGRDILSFSQDVRERIARDFPLLRVTITQSLL</sequence>
<name>X8JCI5_9AGAM</name>
<protein>
    <submittedName>
        <fullName evidence="2">F-box-like protein</fullName>
    </submittedName>
</protein>
<dbReference type="InterPro" id="IPR032675">
    <property type="entry name" value="LRR_dom_sf"/>
</dbReference>
<evidence type="ECO:0000313" key="2">
    <source>
        <dbReference type="EMBL" id="EUC60991.1"/>
    </source>
</evidence>
<organism evidence="2 3">
    <name type="scientific">Rhizoctonia solani AG-3 Rhs1AP</name>
    <dbReference type="NCBI Taxonomy" id="1086054"/>
    <lineage>
        <taxon>Eukaryota</taxon>
        <taxon>Fungi</taxon>
        <taxon>Dikarya</taxon>
        <taxon>Basidiomycota</taxon>
        <taxon>Agaricomycotina</taxon>
        <taxon>Agaricomycetes</taxon>
        <taxon>Cantharellales</taxon>
        <taxon>Ceratobasidiaceae</taxon>
        <taxon>Rhizoctonia</taxon>
    </lineage>
</organism>
<accession>X8JCI5</accession>
<dbReference type="InterPro" id="IPR036047">
    <property type="entry name" value="F-box-like_dom_sf"/>
</dbReference>
<dbReference type="PROSITE" id="PS50181">
    <property type="entry name" value="FBOX"/>
    <property type="match status" value="1"/>
</dbReference>
<dbReference type="CDD" id="cd09917">
    <property type="entry name" value="F-box_SF"/>
    <property type="match status" value="1"/>
</dbReference>
<dbReference type="Proteomes" id="UP000030108">
    <property type="component" value="Unassembled WGS sequence"/>
</dbReference>